<comment type="caution">
    <text evidence="1">The sequence shown here is derived from an EMBL/GenBank/DDBJ whole genome shotgun (WGS) entry which is preliminary data.</text>
</comment>
<evidence type="ECO:0000313" key="1">
    <source>
        <dbReference type="EMBL" id="OGF26656.1"/>
    </source>
</evidence>
<dbReference type="EMBL" id="MFGC01000035">
    <property type="protein sequence ID" value="OGF26656.1"/>
    <property type="molecule type" value="Genomic_DNA"/>
</dbReference>
<sequence length="208" mass="25046">MQVQFIIDKKYDRQFVRGKKSLQFFTAQYKVSRFFMEATLKLYQKSWDEINDAFSNYIARETGYNWFYDAYKCVLSPVHVGIANWGREPIIVRAWQENSYTQRRITAHELVISHYFEIYRRHYAHNYPLTDGQVWALAEIAAFALTSLPRDIRQFWPWDSSGYYTDHNYPQIVPLQKKLKNSFLKKKNFEEYMKRGFALVKKFSDLKP</sequence>
<proteinExistence type="predicted"/>
<organism evidence="1 2">
    <name type="scientific">Candidatus Falkowbacteria bacterium RIFOXYA2_FULL_47_9</name>
    <dbReference type="NCBI Taxonomy" id="1797995"/>
    <lineage>
        <taxon>Bacteria</taxon>
        <taxon>Candidatus Falkowiibacteriota</taxon>
    </lineage>
</organism>
<accession>A0A1F5SJE6</accession>
<reference evidence="1 2" key="1">
    <citation type="journal article" date="2016" name="Nat. Commun.">
        <title>Thousands of microbial genomes shed light on interconnected biogeochemical processes in an aquifer system.</title>
        <authorList>
            <person name="Anantharaman K."/>
            <person name="Brown C.T."/>
            <person name="Hug L.A."/>
            <person name="Sharon I."/>
            <person name="Castelle C.J."/>
            <person name="Probst A.J."/>
            <person name="Thomas B.C."/>
            <person name="Singh A."/>
            <person name="Wilkins M.J."/>
            <person name="Karaoz U."/>
            <person name="Brodie E.L."/>
            <person name="Williams K.H."/>
            <person name="Hubbard S.S."/>
            <person name="Banfield J.F."/>
        </authorList>
    </citation>
    <scope>NUCLEOTIDE SEQUENCE [LARGE SCALE GENOMIC DNA]</scope>
</reference>
<dbReference type="STRING" id="1797995.A2242_04870"/>
<protein>
    <submittedName>
        <fullName evidence="1">Uncharacterized protein</fullName>
    </submittedName>
</protein>
<evidence type="ECO:0000313" key="2">
    <source>
        <dbReference type="Proteomes" id="UP000178925"/>
    </source>
</evidence>
<dbReference type="AlphaFoldDB" id="A0A1F5SJE6"/>
<name>A0A1F5SJE6_9BACT</name>
<dbReference type="Proteomes" id="UP000178925">
    <property type="component" value="Unassembled WGS sequence"/>
</dbReference>
<gene>
    <name evidence="1" type="ORF">A2242_04870</name>
</gene>